<dbReference type="Pfam" id="PF02361">
    <property type="entry name" value="CbiQ"/>
    <property type="match status" value="1"/>
</dbReference>
<dbReference type="NCBIfam" id="TIGR02454">
    <property type="entry name" value="ECF_T_CbiQ"/>
    <property type="match status" value="1"/>
</dbReference>
<dbReference type="Proteomes" id="UP000005139">
    <property type="component" value="Unassembled WGS sequence"/>
</dbReference>
<feature type="transmembrane region" description="Helical" evidence="6">
    <location>
        <begin position="126"/>
        <end position="144"/>
    </location>
</feature>
<dbReference type="GO" id="GO:0043190">
    <property type="term" value="C:ATP-binding cassette (ABC) transporter complex"/>
    <property type="evidence" value="ECO:0007669"/>
    <property type="project" value="InterPro"/>
</dbReference>
<protein>
    <submittedName>
        <fullName evidence="7">Cobalt ABC transporter, inner membrane subunit CbiQ</fullName>
    </submittedName>
</protein>
<evidence type="ECO:0000256" key="2">
    <source>
        <dbReference type="ARBA" id="ARBA00022475"/>
    </source>
</evidence>
<dbReference type="eggNOG" id="COG0619">
    <property type="taxonomic scope" value="Bacteria"/>
</dbReference>
<feature type="transmembrane region" description="Helical" evidence="6">
    <location>
        <begin position="68"/>
        <end position="88"/>
    </location>
</feature>
<feature type="transmembrane region" description="Helical" evidence="6">
    <location>
        <begin position="31"/>
        <end position="56"/>
    </location>
</feature>
<dbReference type="RefSeq" id="WP_007290688.1">
    <property type="nucleotide sequence ID" value="NZ_AAWL01000047.1"/>
</dbReference>
<reference evidence="7 8" key="2">
    <citation type="submission" date="2007-01" db="EMBL/GenBank/DDBJ databases">
        <title>Sequencing of the draft genome and assembly of Thermosinus carboxydivorans Nor1.</title>
        <authorList>
            <consortium name="US DOE Joint Genome Institute (JGI-PGF)"/>
            <person name="Copeland A."/>
            <person name="Lucas S."/>
            <person name="Lapidus A."/>
            <person name="Barry K."/>
            <person name="Glavina del Rio T."/>
            <person name="Dalin E."/>
            <person name="Tice H."/>
            <person name="Bruce D."/>
            <person name="Pitluck S."/>
            <person name="Richardson P."/>
        </authorList>
    </citation>
    <scope>NUCLEOTIDE SEQUENCE [LARGE SCALE GENOMIC DNA]</scope>
    <source>
        <strain evidence="7 8">Nor1</strain>
    </source>
</reference>
<keyword evidence="3 6" id="KW-0812">Transmembrane</keyword>
<dbReference type="InterPro" id="IPR012809">
    <property type="entry name" value="ECF_CbiQ"/>
</dbReference>
<dbReference type="InterPro" id="IPR003339">
    <property type="entry name" value="ABC/ECF_trnsptr_transmembrane"/>
</dbReference>
<keyword evidence="4 6" id="KW-1133">Transmembrane helix</keyword>
<dbReference type="GO" id="GO:0006824">
    <property type="term" value="P:cobalt ion transport"/>
    <property type="evidence" value="ECO:0007669"/>
    <property type="project" value="InterPro"/>
</dbReference>
<feature type="transmembrane region" description="Helical" evidence="6">
    <location>
        <begin position="156"/>
        <end position="178"/>
    </location>
</feature>
<comment type="subcellular location">
    <subcellularLocation>
        <location evidence="1">Cell membrane</location>
        <topology evidence="1">Multi-pass membrane protein</topology>
    </subcellularLocation>
</comment>
<dbReference type="InterPro" id="IPR052770">
    <property type="entry name" value="Cobalt_transport_CbiQ"/>
</dbReference>
<dbReference type="CDD" id="cd16914">
    <property type="entry name" value="EcfT"/>
    <property type="match status" value="1"/>
</dbReference>
<comment type="caution">
    <text evidence="7">The sequence shown here is derived from an EMBL/GenBank/DDBJ whole genome shotgun (WGS) entry which is preliminary data.</text>
</comment>
<keyword evidence="8" id="KW-1185">Reference proteome</keyword>
<dbReference type="PANTHER" id="PTHR43723">
    <property type="entry name" value="COBALT TRANSPORT PROTEIN CBIQ"/>
    <property type="match status" value="1"/>
</dbReference>
<name>A1HUI5_9FIRM</name>
<dbReference type="EMBL" id="AAWL01000047">
    <property type="protein sequence ID" value="EAX46308.1"/>
    <property type="molecule type" value="Genomic_DNA"/>
</dbReference>
<sequence>MIVLQLDYFAYNNRLNHVSIGEKLLLGGGALGLALVLPRPATLLAIIVLMHGVMLYAKIPPSYLLRLWLAPLAFLTVSLLTVVASVSTKPFPALWAVKVGAYYAGITAEGIAAGALLLLRSLAAVSCLFMLATTTPVGHIVAYLSRFPGIRVVAEIALLAYRFIFVVLATAGQIFTAQQSRLGYANPRRALAALSLLAASIGRKSFIMAGQLHIALLARNYHDRLVFRQPTLQVSLVRLTGIAAVLAGIAAAAFI</sequence>
<reference evidence="7 8" key="1">
    <citation type="submission" date="2007-01" db="EMBL/GenBank/DDBJ databases">
        <title>Annotation of the draft genome assembly of Thermosinus carboxydivorans Nor1.</title>
        <authorList>
            <consortium name="US DOE Joint Genome Institute (JGI-ORNL)"/>
            <person name="Larimer F."/>
            <person name="Land M."/>
            <person name="Hauser L."/>
        </authorList>
    </citation>
    <scope>NUCLEOTIDE SEQUENCE [LARGE SCALE GENOMIC DNA]</scope>
    <source>
        <strain evidence="7 8">Nor1</strain>
    </source>
</reference>
<feature type="transmembrane region" description="Helical" evidence="6">
    <location>
        <begin position="100"/>
        <end position="119"/>
    </location>
</feature>
<feature type="transmembrane region" description="Helical" evidence="6">
    <location>
        <begin position="190"/>
        <end position="216"/>
    </location>
</feature>
<evidence type="ECO:0000256" key="6">
    <source>
        <dbReference type="SAM" id="Phobius"/>
    </source>
</evidence>
<evidence type="ECO:0000256" key="1">
    <source>
        <dbReference type="ARBA" id="ARBA00004651"/>
    </source>
</evidence>
<evidence type="ECO:0000313" key="8">
    <source>
        <dbReference type="Proteomes" id="UP000005139"/>
    </source>
</evidence>
<evidence type="ECO:0000313" key="7">
    <source>
        <dbReference type="EMBL" id="EAX46308.1"/>
    </source>
</evidence>
<dbReference type="PANTHER" id="PTHR43723:SF1">
    <property type="entry name" value="COBALT TRANSPORT PROTEIN CBIQ"/>
    <property type="match status" value="1"/>
</dbReference>
<feature type="transmembrane region" description="Helical" evidence="6">
    <location>
        <begin position="236"/>
        <end position="254"/>
    </location>
</feature>
<evidence type="ECO:0000256" key="5">
    <source>
        <dbReference type="ARBA" id="ARBA00023136"/>
    </source>
</evidence>
<keyword evidence="2" id="KW-1003">Cell membrane</keyword>
<proteinExistence type="predicted"/>
<accession>A1HUI5</accession>
<evidence type="ECO:0000256" key="3">
    <source>
        <dbReference type="ARBA" id="ARBA00022692"/>
    </source>
</evidence>
<dbReference type="AlphaFoldDB" id="A1HUI5"/>
<organism evidence="7 8">
    <name type="scientific">Thermosinus carboxydivorans Nor1</name>
    <dbReference type="NCBI Taxonomy" id="401526"/>
    <lineage>
        <taxon>Bacteria</taxon>
        <taxon>Bacillati</taxon>
        <taxon>Bacillota</taxon>
        <taxon>Negativicutes</taxon>
        <taxon>Selenomonadales</taxon>
        <taxon>Sporomusaceae</taxon>
        <taxon>Thermosinus</taxon>
    </lineage>
</organism>
<gene>
    <name evidence="7" type="ORF">TcarDRAFT_2744</name>
</gene>
<keyword evidence="5 6" id="KW-0472">Membrane</keyword>
<evidence type="ECO:0000256" key="4">
    <source>
        <dbReference type="ARBA" id="ARBA00022989"/>
    </source>
</evidence>